<gene>
    <name evidence="2" type="ORF">IAA21_03170</name>
</gene>
<accession>A0A9D2DRT3</accession>
<comment type="caution">
    <text evidence="2">The sequence shown here is derived from an EMBL/GenBank/DDBJ whole genome shotgun (WGS) entry which is preliminary data.</text>
</comment>
<evidence type="ECO:0000256" key="1">
    <source>
        <dbReference type="SAM" id="Phobius"/>
    </source>
</evidence>
<evidence type="ECO:0000313" key="2">
    <source>
        <dbReference type="EMBL" id="HIZ21784.1"/>
    </source>
</evidence>
<sequence length="138" mass="14756">MWQQIFLGFTGLCAGVIISGGLAGLMIGLSIIPRYAGITHTADCILLYEDAALLGTIAGVLTYLYRLPLPIGQGGLAVFGIFSGIFLGGWILALAEMADVFPVFCRRIRFLKGLPLVIVSIALGKSIGSLLFYFLGWQ</sequence>
<feature type="transmembrane region" description="Helical" evidence="1">
    <location>
        <begin position="6"/>
        <end position="32"/>
    </location>
</feature>
<reference evidence="2" key="2">
    <citation type="submission" date="2021-04" db="EMBL/GenBank/DDBJ databases">
        <authorList>
            <person name="Gilroy R."/>
        </authorList>
    </citation>
    <scope>NUCLEOTIDE SEQUENCE</scope>
    <source>
        <strain evidence="2">14324</strain>
    </source>
</reference>
<feature type="transmembrane region" description="Helical" evidence="1">
    <location>
        <begin position="44"/>
        <end position="65"/>
    </location>
</feature>
<name>A0A9D2DRT3_9FIRM</name>
<dbReference type="AlphaFoldDB" id="A0A9D2DRT3"/>
<keyword evidence="1" id="KW-0472">Membrane</keyword>
<proteinExistence type="predicted"/>
<evidence type="ECO:0000313" key="3">
    <source>
        <dbReference type="Proteomes" id="UP000824041"/>
    </source>
</evidence>
<dbReference type="InterPro" id="IPR020144">
    <property type="entry name" value="SpoVAB"/>
</dbReference>
<dbReference type="EMBL" id="DXBU01000041">
    <property type="protein sequence ID" value="HIZ21784.1"/>
    <property type="molecule type" value="Genomic_DNA"/>
</dbReference>
<keyword evidence="1" id="KW-1133">Transmembrane helix</keyword>
<feature type="transmembrane region" description="Helical" evidence="1">
    <location>
        <begin position="71"/>
        <end position="93"/>
    </location>
</feature>
<dbReference type="Proteomes" id="UP000824041">
    <property type="component" value="Unassembled WGS sequence"/>
</dbReference>
<feature type="transmembrane region" description="Helical" evidence="1">
    <location>
        <begin position="114"/>
        <end position="135"/>
    </location>
</feature>
<reference evidence="2" key="1">
    <citation type="journal article" date="2021" name="PeerJ">
        <title>Extensive microbial diversity within the chicken gut microbiome revealed by metagenomics and culture.</title>
        <authorList>
            <person name="Gilroy R."/>
            <person name="Ravi A."/>
            <person name="Getino M."/>
            <person name="Pursley I."/>
            <person name="Horton D.L."/>
            <person name="Alikhan N.F."/>
            <person name="Baker D."/>
            <person name="Gharbi K."/>
            <person name="Hall N."/>
            <person name="Watson M."/>
            <person name="Adriaenssens E.M."/>
            <person name="Foster-Nyarko E."/>
            <person name="Jarju S."/>
            <person name="Secka A."/>
            <person name="Antonio M."/>
            <person name="Oren A."/>
            <person name="Chaudhuri R.R."/>
            <person name="La Ragione R."/>
            <person name="Hildebrand F."/>
            <person name="Pallen M.J."/>
        </authorList>
    </citation>
    <scope>NUCLEOTIDE SEQUENCE</scope>
    <source>
        <strain evidence="2">14324</strain>
    </source>
</reference>
<protein>
    <submittedName>
        <fullName evidence="2">Stage V sporulation protein AB</fullName>
    </submittedName>
</protein>
<organism evidence="2 3">
    <name type="scientific">Candidatus Blautia faecigallinarum</name>
    <dbReference type="NCBI Taxonomy" id="2838488"/>
    <lineage>
        <taxon>Bacteria</taxon>
        <taxon>Bacillati</taxon>
        <taxon>Bacillota</taxon>
        <taxon>Clostridia</taxon>
        <taxon>Lachnospirales</taxon>
        <taxon>Lachnospiraceae</taxon>
        <taxon>Blautia</taxon>
    </lineage>
</organism>
<keyword evidence="1" id="KW-0812">Transmembrane</keyword>
<dbReference type="Pfam" id="PF13782">
    <property type="entry name" value="SpoVAB"/>
    <property type="match status" value="1"/>
</dbReference>